<evidence type="ECO:0000313" key="2">
    <source>
        <dbReference type="Proteomes" id="UP000023623"/>
    </source>
</evidence>
<proteinExistence type="predicted"/>
<protein>
    <submittedName>
        <fullName evidence="1">Uncharacterized protein</fullName>
    </submittedName>
</protein>
<name>A0A022XLX7_TRISD</name>
<accession>A0A022XLX7</accession>
<gene>
    <name evidence="1" type="ORF">H105_06461</name>
</gene>
<dbReference type="HOGENOM" id="CLU_2428647_0_0_1"/>
<organism evidence="1 2">
    <name type="scientific">Trichophyton soudanense CBS 452.61</name>
    <dbReference type="NCBI Taxonomy" id="1215331"/>
    <lineage>
        <taxon>Eukaryota</taxon>
        <taxon>Fungi</taxon>
        <taxon>Dikarya</taxon>
        <taxon>Ascomycota</taxon>
        <taxon>Pezizomycotina</taxon>
        <taxon>Eurotiomycetes</taxon>
        <taxon>Eurotiomycetidae</taxon>
        <taxon>Onygenales</taxon>
        <taxon>Arthrodermataceae</taxon>
        <taxon>Trichophyton</taxon>
    </lineage>
</organism>
<dbReference type="AlphaFoldDB" id="A0A022XLX7"/>
<dbReference type="EMBL" id="KK208898">
    <property type="protein sequence ID" value="EZF71509.1"/>
    <property type="molecule type" value="Genomic_DNA"/>
</dbReference>
<evidence type="ECO:0000313" key="1">
    <source>
        <dbReference type="EMBL" id="EZF71509.1"/>
    </source>
</evidence>
<reference evidence="1 2" key="1">
    <citation type="submission" date="2014-02" db="EMBL/GenBank/DDBJ databases">
        <title>The Genome Sequence of Trichophyton rubrum (morphotype soudanense) CBS 452.61.</title>
        <authorList>
            <consortium name="The Broad Institute Genomics Platform"/>
            <person name="Cuomo C.A."/>
            <person name="White T.C."/>
            <person name="Graser Y."/>
            <person name="Martinez-Rossi N."/>
            <person name="Heitman J."/>
            <person name="Young S.K."/>
            <person name="Zeng Q."/>
            <person name="Gargeya S."/>
            <person name="Abouelleil A."/>
            <person name="Alvarado L."/>
            <person name="Chapman S.B."/>
            <person name="Gainer-Dewar J."/>
            <person name="Goldberg J."/>
            <person name="Griggs A."/>
            <person name="Gujja S."/>
            <person name="Hansen M."/>
            <person name="Howarth C."/>
            <person name="Imamovic A."/>
            <person name="Larimer J."/>
            <person name="Martinez D."/>
            <person name="Murphy C."/>
            <person name="Pearson M.D."/>
            <person name="Persinoti G."/>
            <person name="Poon T."/>
            <person name="Priest M."/>
            <person name="Roberts A.D."/>
            <person name="Saif S."/>
            <person name="Shea T.D."/>
            <person name="Sykes S.N."/>
            <person name="Wortman J."/>
            <person name="Nusbaum C."/>
            <person name="Birren B."/>
        </authorList>
    </citation>
    <scope>NUCLEOTIDE SEQUENCE [LARGE SCALE GENOMIC DNA]</scope>
    <source>
        <strain evidence="1 2">CBS 452.61</strain>
    </source>
</reference>
<sequence>MAFRLELDCSELARAKEKEVNFLESSFFRGNKILPKPSEVTVQSPNFNTRPRPALARFEALNLIVKFGSSVAIEEACASPPERHCFNASAG</sequence>
<keyword evidence="2" id="KW-1185">Reference proteome</keyword>
<dbReference type="Proteomes" id="UP000023623">
    <property type="component" value="Unassembled WGS sequence"/>
</dbReference>